<gene>
    <name evidence="1" type="ORF">FDQ92_01460</name>
</gene>
<dbReference type="KEGG" id="dax:FDQ92_01460"/>
<dbReference type="PROSITE" id="PS51257">
    <property type="entry name" value="PROKAR_LIPOPROTEIN"/>
    <property type="match status" value="1"/>
</dbReference>
<dbReference type="PANTHER" id="PTHR37530:SF1">
    <property type="entry name" value="OUTER MEMBRANE PROTEIN SLP"/>
    <property type="match status" value="1"/>
</dbReference>
<sequence length="176" mass="20435">MKMTHRAAGFFAVWILLSGFVSGCAPVISSSVREQAVLNLSLSEVQDAPHHYRGKVVIWSGRILKVENKPGGTWLEILEHPADSRGKPKDLNQSRGRFLAVDSRFLDGALFAPGRLVTVAGEITGYETRPMGEITYRYPVLRVLEIYLWPEERYYYYDPWYDYPPVWWHFYYGRDW</sequence>
<organism evidence="1 2">
    <name type="scientific">Desulfoglaeba alkanexedens ALDC</name>
    <dbReference type="NCBI Taxonomy" id="980445"/>
    <lineage>
        <taxon>Bacteria</taxon>
        <taxon>Pseudomonadati</taxon>
        <taxon>Thermodesulfobacteriota</taxon>
        <taxon>Syntrophobacteria</taxon>
        <taxon>Syntrophobacterales</taxon>
        <taxon>Syntrophobacteraceae</taxon>
        <taxon>Desulfoglaeba</taxon>
    </lineage>
</organism>
<dbReference type="InterPro" id="IPR004658">
    <property type="entry name" value="OMP_Slp"/>
</dbReference>
<dbReference type="RefSeq" id="WP_137422951.1">
    <property type="nucleotide sequence ID" value="NZ_CP040098.1"/>
</dbReference>
<evidence type="ECO:0000313" key="1">
    <source>
        <dbReference type="EMBL" id="QCQ20981.1"/>
    </source>
</evidence>
<dbReference type="OrthoDB" id="5397282at2"/>
<name>A0A4V1ERA7_9BACT</name>
<keyword evidence="2" id="KW-1185">Reference proteome</keyword>
<reference evidence="1 2" key="1">
    <citation type="submission" date="2019-05" db="EMBL/GenBank/DDBJ databases">
        <title>The Complete Genome Sequence of the n-alkane-degrading Desulfoglaeba alkanexedens ALDC reveals multiple alkylsuccinate synthase gene clusters.</title>
        <authorList>
            <person name="Callaghan A.V."/>
            <person name="Davidova I.A."/>
            <person name="Duncan K.E."/>
            <person name="Morris B."/>
            <person name="McInerney M.J."/>
        </authorList>
    </citation>
    <scope>NUCLEOTIDE SEQUENCE [LARGE SCALE GENOMIC DNA]</scope>
    <source>
        <strain evidence="1 2">ALDC</strain>
    </source>
</reference>
<dbReference type="PIRSF" id="PIRSF004982">
    <property type="entry name" value="SlP"/>
    <property type="match status" value="1"/>
</dbReference>
<dbReference type="Pfam" id="PF03843">
    <property type="entry name" value="Slp"/>
    <property type="match status" value="1"/>
</dbReference>
<dbReference type="PANTHER" id="PTHR37530">
    <property type="entry name" value="OUTER MEMBRANE PROTEIN SLP"/>
    <property type="match status" value="1"/>
</dbReference>
<dbReference type="AlphaFoldDB" id="A0A4V1ERA7"/>
<proteinExistence type="predicted"/>
<protein>
    <recommendedName>
        <fullName evidence="3">Slp family lipoprotein</fullName>
    </recommendedName>
</protein>
<accession>A0A4V1ERA7</accession>
<reference evidence="1 2" key="2">
    <citation type="submission" date="2019-05" db="EMBL/GenBank/DDBJ databases">
        <authorList>
            <person name="Suflita J.M."/>
            <person name="Marks C.R."/>
        </authorList>
    </citation>
    <scope>NUCLEOTIDE SEQUENCE [LARGE SCALE GENOMIC DNA]</scope>
    <source>
        <strain evidence="1 2">ALDC</strain>
    </source>
</reference>
<dbReference type="Proteomes" id="UP000298602">
    <property type="component" value="Chromosome"/>
</dbReference>
<dbReference type="GO" id="GO:0019867">
    <property type="term" value="C:outer membrane"/>
    <property type="evidence" value="ECO:0007669"/>
    <property type="project" value="InterPro"/>
</dbReference>
<evidence type="ECO:0008006" key="3">
    <source>
        <dbReference type="Google" id="ProtNLM"/>
    </source>
</evidence>
<evidence type="ECO:0000313" key="2">
    <source>
        <dbReference type="Proteomes" id="UP000298602"/>
    </source>
</evidence>
<dbReference type="EMBL" id="CP040098">
    <property type="protein sequence ID" value="QCQ20981.1"/>
    <property type="molecule type" value="Genomic_DNA"/>
</dbReference>